<dbReference type="InterPro" id="IPR023614">
    <property type="entry name" value="Porin_dom_sf"/>
</dbReference>
<evidence type="ECO:0000313" key="10">
    <source>
        <dbReference type="EMBL" id="CAD7230747.1"/>
    </source>
</evidence>
<evidence type="ECO:0000256" key="9">
    <source>
        <dbReference type="ARBA" id="ARBA00023136"/>
    </source>
</evidence>
<dbReference type="Gene3D" id="2.40.160.10">
    <property type="entry name" value="Porin"/>
    <property type="match status" value="1"/>
</dbReference>
<evidence type="ECO:0000256" key="5">
    <source>
        <dbReference type="ARBA" id="ARBA00022692"/>
    </source>
</evidence>
<dbReference type="EMBL" id="OB662925">
    <property type="protein sequence ID" value="CAD7230747.1"/>
    <property type="molecule type" value="Genomic_DNA"/>
</dbReference>
<evidence type="ECO:0000256" key="4">
    <source>
        <dbReference type="ARBA" id="ARBA00022452"/>
    </source>
</evidence>
<name>A0A7R8WFJ8_9CRUS</name>
<comment type="similarity">
    <text evidence="2">Belongs to the Tom40 family.</text>
</comment>
<dbReference type="Pfam" id="PF01459">
    <property type="entry name" value="Porin_3"/>
    <property type="match status" value="1"/>
</dbReference>
<dbReference type="InterPro" id="IPR027246">
    <property type="entry name" value="Porin_Euk/Tom40"/>
</dbReference>
<evidence type="ECO:0000256" key="8">
    <source>
        <dbReference type="ARBA" id="ARBA00023128"/>
    </source>
</evidence>
<sequence length="198" mass="21409">MMGWRMRCVTQFQEGKLGMSQISMDKQGRDWTLSLTTANPDALNNFSGVYVAQYLQSVSKSISLGSDLIYQRGPAVPGGQVAILKVVSKYQSPDDWSLVGSLGAGSASLTYFQKCSDTLKIGVECEGSLRVQEVVTTVGYAVEVPRINLTFKASLDSNWTVASVLEKKLLPLPLTMVMSSQFNHGKGAFRLGCGVLLG</sequence>
<organism evidence="10">
    <name type="scientific">Cyprideis torosa</name>
    <dbReference type="NCBI Taxonomy" id="163714"/>
    <lineage>
        <taxon>Eukaryota</taxon>
        <taxon>Metazoa</taxon>
        <taxon>Ecdysozoa</taxon>
        <taxon>Arthropoda</taxon>
        <taxon>Crustacea</taxon>
        <taxon>Oligostraca</taxon>
        <taxon>Ostracoda</taxon>
        <taxon>Podocopa</taxon>
        <taxon>Podocopida</taxon>
        <taxon>Cytherocopina</taxon>
        <taxon>Cytheroidea</taxon>
        <taxon>Cytherideidae</taxon>
        <taxon>Cyprideis</taxon>
    </lineage>
</organism>
<dbReference type="GO" id="GO:0008320">
    <property type="term" value="F:protein transmembrane transporter activity"/>
    <property type="evidence" value="ECO:0007669"/>
    <property type="project" value="InterPro"/>
</dbReference>
<accession>A0A7R8WFJ8</accession>
<keyword evidence="5" id="KW-0812">Transmembrane</keyword>
<dbReference type="GO" id="GO:0030150">
    <property type="term" value="P:protein import into mitochondrial matrix"/>
    <property type="evidence" value="ECO:0007669"/>
    <property type="project" value="InterPro"/>
</dbReference>
<dbReference type="GO" id="GO:0005741">
    <property type="term" value="C:mitochondrial outer membrane"/>
    <property type="evidence" value="ECO:0007669"/>
    <property type="project" value="UniProtKB-SubCell"/>
</dbReference>
<keyword evidence="3" id="KW-0813">Transport</keyword>
<keyword evidence="4" id="KW-1134">Transmembrane beta strand</keyword>
<evidence type="ECO:0000256" key="2">
    <source>
        <dbReference type="ARBA" id="ARBA00010510"/>
    </source>
</evidence>
<dbReference type="PANTHER" id="PTHR10802">
    <property type="entry name" value="MITOCHONDRIAL IMPORT RECEPTOR SUBUNIT TOM40"/>
    <property type="match status" value="1"/>
</dbReference>
<comment type="subcellular location">
    <subcellularLocation>
        <location evidence="1">Mitochondrion outer membrane</location>
        <topology evidence="1">Multi-pass membrane protein</topology>
    </subcellularLocation>
</comment>
<keyword evidence="6" id="KW-1000">Mitochondrion outer membrane</keyword>
<gene>
    <name evidence="10" type="ORF">CTOB1V02_LOCUS8603</name>
</gene>
<evidence type="ECO:0000256" key="3">
    <source>
        <dbReference type="ARBA" id="ARBA00022448"/>
    </source>
</evidence>
<proteinExistence type="inferred from homology"/>
<evidence type="ECO:0000256" key="1">
    <source>
        <dbReference type="ARBA" id="ARBA00004374"/>
    </source>
</evidence>
<keyword evidence="9" id="KW-0472">Membrane</keyword>
<evidence type="ECO:0000256" key="6">
    <source>
        <dbReference type="ARBA" id="ARBA00022787"/>
    </source>
</evidence>
<protein>
    <submittedName>
        <fullName evidence="10">Uncharacterized protein</fullName>
    </submittedName>
</protein>
<dbReference type="AlphaFoldDB" id="A0A7R8WFJ8"/>
<reference evidence="10" key="1">
    <citation type="submission" date="2020-11" db="EMBL/GenBank/DDBJ databases">
        <authorList>
            <person name="Tran Van P."/>
        </authorList>
    </citation>
    <scope>NUCLEOTIDE SEQUENCE</scope>
</reference>
<dbReference type="OrthoDB" id="19656at2759"/>
<evidence type="ECO:0000256" key="7">
    <source>
        <dbReference type="ARBA" id="ARBA00022927"/>
    </source>
</evidence>
<keyword evidence="7" id="KW-0653">Protein transport</keyword>
<dbReference type="InterPro" id="IPR037930">
    <property type="entry name" value="Tom40"/>
</dbReference>
<keyword evidence="8" id="KW-0496">Mitochondrion</keyword>